<dbReference type="Proteomes" id="UP000789707">
    <property type="component" value="Unassembled WGS sequence"/>
</dbReference>
<keyword evidence="3" id="KW-1185">Reference proteome</keyword>
<evidence type="ECO:0000313" key="3">
    <source>
        <dbReference type="Proteomes" id="UP000789707"/>
    </source>
</evidence>
<comment type="caution">
    <text evidence="2">The sequence shown here is derived from an EMBL/GenBank/DDBJ whole genome shotgun (WGS) entry which is preliminary data.</text>
</comment>
<organism evidence="2 3">
    <name type="scientific">Periweissella fabaria</name>
    <dbReference type="NCBI Taxonomy" id="546157"/>
    <lineage>
        <taxon>Bacteria</taxon>
        <taxon>Bacillati</taxon>
        <taxon>Bacillota</taxon>
        <taxon>Bacilli</taxon>
        <taxon>Lactobacillales</taxon>
        <taxon>Lactobacillaceae</taxon>
        <taxon>Periweissella</taxon>
    </lineage>
</organism>
<name>A0ABM8Z3L6_9LACO</name>
<protein>
    <submittedName>
        <fullName evidence="2">Uncharacterized protein</fullName>
    </submittedName>
</protein>
<evidence type="ECO:0000256" key="1">
    <source>
        <dbReference type="SAM" id="Phobius"/>
    </source>
</evidence>
<proteinExistence type="predicted"/>
<gene>
    <name evidence="2" type="ORF">WFA24289_00219</name>
</gene>
<sequence length="50" mass="5720">MSLFQKILATILVILAEITSTYFNLDYVSTILSVLTLLVIFMPVKDKENR</sequence>
<accession>A0ABM8Z3L6</accession>
<dbReference type="RefSeq" id="WP_250784326.1">
    <property type="nucleotide sequence ID" value="NZ_JAGMVV010000039.1"/>
</dbReference>
<evidence type="ECO:0000313" key="2">
    <source>
        <dbReference type="EMBL" id="CAH0415921.1"/>
    </source>
</evidence>
<reference evidence="2 3" key="1">
    <citation type="submission" date="2021-11" db="EMBL/GenBank/DDBJ databases">
        <authorList>
            <person name="Depoorter E."/>
        </authorList>
    </citation>
    <scope>NUCLEOTIDE SEQUENCE [LARGE SCALE GENOMIC DNA]</scope>
    <source>
        <strain evidence="2 3">LMG 24289</strain>
    </source>
</reference>
<dbReference type="EMBL" id="CAKKNS010000001">
    <property type="protein sequence ID" value="CAH0415921.1"/>
    <property type="molecule type" value="Genomic_DNA"/>
</dbReference>
<keyword evidence="1" id="KW-1133">Transmembrane helix</keyword>
<keyword evidence="1" id="KW-0812">Transmembrane</keyword>
<keyword evidence="1" id="KW-0472">Membrane</keyword>
<feature type="transmembrane region" description="Helical" evidence="1">
    <location>
        <begin position="26"/>
        <end position="44"/>
    </location>
</feature>